<dbReference type="PANTHER" id="PTHR13832:SF792">
    <property type="entry name" value="GM14286P"/>
    <property type="match status" value="1"/>
</dbReference>
<evidence type="ECO:0000259" key="1">
    <source>
        <dbReference type="PROSITE" id="PS51746"/>
    </source>
</evidence>
<reference evidence="2" key="1">
    <citation type="submission" date="2022-08" db="EMBL/GenBank/DDBJ databases">
        <authorList>
            <consortium name="DOE Joint Genome Institute"/>
            <person name="Min B."/>
            <person name="Riley R."/>
            <person name="Sierra-Patev S."/>
            <person name="Naranjo-Ortiz M."/>
            <person name="Looney B."/>
            <person name="Konkel Z."/>
            <person name="Slot J.C."/>
            <person name="Sakamoto Y."/>
            <person name="Steenwyk J.L."/>
            <person name="Rokas A."/>
            <person name="Carro J."/>
            <person name="Camarero S."/>
            <person name="Ferreira P."/>
            <person name="Molpeceres G."/>
            <person name="Ruiz-Duenas F.J."/>
            <person name="Serrano A."/>
            <person name="Henrissat B."/>
            <person name="Drula E."/>
            <person name="Hughes K.W."/>
            <person name="Mata J.L."/>
            <person name="Ishikawa N.K."/>
            <person name="Vargas-Isla R."/>
            <person name="Ushijima S."/>
            <person name="Smith C.A."/>
            <person name="Ahrendt S."/>
            <person name="Andreopoulos W."/>
            <person name="He G."/>
            <person name="Labutti K."/>
            <person name="Lipzen A."/>
            <person name="Ng V."/>
            <person name="Sandor L."/>
            <person name="Barry K."/>
            <person name="Martinez A.T."/>
            <person name="Xiao Y."/>
            <person name="Gibbons J.G."/>
            <person name="Terashima K."/>
            <person name="Hibbett D.S."/>
            <person name="Grigoriev I.V."/>
        </authorList>
    </citation>
    <scope>NUCLEOTIDE SEQUENCE</scope>
    <source>
        <strain evidence="2">TFB10827</strain>
    </source>
</reference>
<gene>
    <name evidence="2" type="ORF">F5050DRAFT_1794759</name>
</gene>
<dbReference type="EMBL" id="MU791103">
    <property type="protein sequence ID" value="KAJ3991234.1"/>
    <property type="molecule type" value="Genomic_DNA"/>
</dbReference>
<sequence>MALTKPFISTGMLRRAWKPIAASIVIAGPVYYFYTSRNQTFELPVRVKASDGKKEIVKKTLPLLPMKSIDSRLRENGIAETHDRPYGVAWHHTTSSLASNDPIEDAHSHQIIQSDDGKSDLLFFTVFDGHSGRNTSQLLSRTLINAVALQLSQLAANTTASLSSTKSFTDGLWALWSKSPSNSTLASWDVPNISSAIENAFVEFDRVLLDAPISILKQAIQEGKLSAQNPVPDLSNNANGIQTMQAAISGSCALMALFDTAQQDLYIACTGDSRAVAGVWKPTEDGKGTWEVDVLSEDQTARNPKEVERLRSEHPSDEADNVVMNGRVLGGLEPSRAFGDARYKWPMPMQELLNQVYMVGNGTPLRKPPKTFKTPPYVTARPVVTHRKLALGDPSSLRFVVLATDGLWDVLTPEEVVTLVGGHLAGLKGTISKSTLPSLVPTSIANAGVDGKAGKQLTRSTKQGLWAFVDDNLSTHLIRNALGGGDENELRKIMSIPAGMSRSYRDDITVTVVWWEAGKEAQVDSITAKSKL</sequence>
<dbReference type="InterPro" id="IPR015655">
    <property type="entry name" value="PP2C"/>
</dbReference>
<evidence type="ECO:0000313" key="3">
    <source>
        <dbReference type="Proteomes" id="UP001163828"/>
    </source>
</evidence>
<accession>A0ABQ8PYB6</accession>
<organism evidence="2 3">
    <name type="scientific">Lentinula boryana</name>
    <dbReference type="NCBI Taxonomy" id="40481"/>
    <lineage>
        <taxon>Eukaryota</taxon>
        <taxon>Fungi</taxon>
        <taxon>Dikarya</taxon>
        <taxon>Basidiomycota</taxon>
        <taxon>Agaricomycotina</taxon>
        <taxon>Agaricomycetes</taxon>
        <taxon>Agaricomycetidae</taxon>
        <taxon>Agaricales</taxon>
        <taxon>Marasmiineae</taxon>
        <taxon>Omphalotaceae</taxon>
        <taxon>Lentinula</taxon>
    </lineage>
</organism>
<dbReference type="SMART" id="SM00332">
    <property type="entry name" value="PP2Cc"/>
    <property type="match status" value="1"/>
</dbReference>
<evidence type="ECO:0000313" key="2">
    <source>
        <dbReference type="EMBL" id="KAJ3991234.1"/>
    </source>
</evidence>
<feature type="domain" description="PPM-type phosphatase" evidence="1">
    <location>
        <begin position="89"/>
        <end position="515"/>
    </location>
</feature>
<dbReference type="PROSITE" id="PS51746">
    <property type="entry name" value="PPM_2"/>
    <property type="match status" value="1"/>
</dbReference>
<dbReference type="PANTHER" id="PTHR13832">
    <property type="entry name" value="PROTEIN PHOSPHATASE 2C"/>
    <property type="match status" value="1"/>
</dbReference>
<dbReference type="InterPro" id="IPR036457">
    <property type="entry name" value="PPM-type-like_dom_sf"/>
</dbReference>
<dbReference type="Gene3D" id="3.60.40.10">
    <property type="entry name" value="PPM-type phosphatase domain"/>
    <property type="match status" value="1"/>
</dbReference>
<dbReference type="Pfam" id="PF00481">
    <property type="entry name" value="PP2C"/>
    <property type="match status" value="1"/>
</dbReference>
<dbReference type="InterPro" id="IPR001932">
    <property type="entry name" value="PPM-type_phosphatase-like_dom"/>
</dbReference>
<dbReference type="CDD" id="cd00143">
    <property type="entry name" value="PP2Cc"/>
    <property type="match status" value="1"/>
</dbReference>
<proteinExistence type="predicted"/>
<keyword evidence="3" id="KW-1185">Reference proteome</keyword>
<protein>
    <submittedName>
        <fullName evidence="2">Phophatase 2C family protein</fullName>
    </submittedName>
</protein>
<dbReference type="Proteomes" id="UP001163828">
    <property type="component" value="Unassembled WGS sequence"/>
</dbReference>
<name>A0ABQ8PYB6_9AGAR</name>
<comment type="caution">
    <text evidence="2">The sequence shown here is derived from an EMBL/GenBank/DDBJ whole genome shotgun (WGS) entry which is preliminary data.</text>
</comment>
<dbReference type="SUPFAM" id="SSF81606">
    <property type="entry name" value="PP2C-like"/>
    <property type="match status" value="1"/>
</dbReference>